<keyword evidence="1" id="KW-0805">Transcription regulation</keyword>
<evidence type="ECO:0000259" key="3">
    <source>
        <dbReference type="PROSITE" id="PS50921"/>
    </source>
</evidence>
<dbReference type="PROSITE" id="PS50921">
    <property type="entry name" value="ANTAR"/>
    <property type="match status" value="1"/>
</dbReference>
<dbReference type="InterPro" id="IPR005561">
    <property type="entry name" value="ANTAR"/>
</dbReference>
<dbReference type="RefSeq" id="WP_196204832.1">
    <property type="nucleotide sequence ID" value="NZ_JADPUN010000265.1"/>
</dbReference>
<keyword evidence="5" id="KW-1185">Reference proteome</keyword>
<dbReference type="PIRSF" id="PIRSF036625">
    <property type="entry name" value="GAF_ANTAR"/>
    <property type="match status" value="1"/>
</dbReference>
<dbReference type="SMART" id="SM01012">
    <property type="entry name" value="ANTAR"/>
    <property type="match status" value="1"/>
</dbReference>
<dbReference type="SUPFAM" id="SSF55781">
    <property type="entry name" value="GAF domain-like"/>
    <property type="match status" value="1"/>
</dbReference>
<dbReference type="Gene3D" id="3.30.450.40">
    <property type="match status" value="1"/>
</dbReference>
<organism evidence="4 5">
    <name type="scientific">Plantactinospora alkalitolerans</name>
    <dbReference type="NCBI Taxonomy" id="2789879"/>
    <lineage>
        <taxon>Bacteria</taxon>
        <taxon>Bacillati</taxon>
        <taxon>Actinomycetota</taxon>
        <taxon>Actinomycetes</taxon>
        <taxon>Micromonosporales</taxon>
        <taxon>Micromonosporaceae</taxon>
        <taxon>Plantactinospora</taxon>
    </lineage>
</organism>
<evidence type="ECO:0000256" key="2">
    <source>
        <dbReference type="ARBA" id="ARBA00023163"/>
    </source>
</evidence>
<proteinExistence type="predicted"/>
<dbReference type="Pfam" id="PF13185">
    <property type="entry name" value="GAF_2"/>
    <property type="match status" value="1"/>
</dbReference>
<gene>
    <name evidence="4" type="ORF">I0C86_30805</name>
</gene>
<dbReference type="InterPro" id="IPR029016">
    <property type="entry name" value="GAF-like_dom_sf"/>
</dbReference>
<protein>
    <submittedName>
        <fullName evidence="4">GAF and ANTAR domain-containing protein</fullName>
    </submittedName>
</protein>
<dbReference type="Pfam" id="PF03861">
    <property type="entry name" value="ANTAR"/>
    <property type="match status" value="1"/>
</dbReference>
<dbReference type="InterPro" id="IPR003018">
    <property type="entry name" value="GAF"/>
</dbReference>
<evidence type="ECO:0000313" key="4">
    <source>
        <dbReference type="EMBL" id="MBF9133321.1"/>
    </source>
</evidence>
<dbReference type="InterPro" id="IPR036388">
    <property type="entry name" value="WH-like_DNA-bd_sf"/>
</dbReference>
<evidence type="ECO:0000256" key="1">
    <source>
        <dbReference type="ARBA" id="ARBA00023015"/>
    </source>
</evidence>
<name>A0ABS0H4T5_9ACTN</name>
<dbReference type="Proteomes" id="UP000638560">
    <property type="component" value="Unassembled WGS sequence"/>
</dbReference>
<accession>A0ABS0H4T5</accession>
<reference evidence="4 5" key="1">
    <citation type="submission" date="2020-11" db="EMBL/GenBank/DDBJ databases">
        <title>A novel isolate from a Black sea contaminated sediment with potential to produce alkanes: Plantactinospora alkalitolerans sp. nov.</title>
        <authorList>
            <person name="Carro L."/>
            <person name="Veyisoglu A."/>
            <person name="Guven K."/>
            <person name="Schumann P."/>
            <person name="Klenk H.-P."/>
            <person name="Sahin N."/>
        </authorList>
    </citation>
    <scope>NUCLEOTIDE SEQUENCE [LARGE SCALE GENOMIC DNA]</scope>
    <source>
        <strain evidence="4 5">S1510</strain>
    </source>
</reference>
<keyword evidence="2" id="KW-0804">Transcription</keyword>
<comment type="caution">
    <text evidence="4">The sequence shown here is derived from an EMBL/GenBank/DDBJ whole genome shotgun (WGS) entry which is preliminary data.</text>
</comment>
<dbReference type="Gene3D" id="1.10.10.10">
    <property type="entry name" value="Winged helix-like DNA-binding domain superfamily/Winged helix DNA-binding domain"/>
    <property type="match status" value="1"/>
</dbReference>
<dbReference type="EMBL" id="JADPUN010000265">
    <property type="protein sequence ID" value="MBF9133321.1"/>
    <property type="molecule type" value="Genomic_DNA"/>
</dbReference>
<feature type="domain" description="ANTAR" evidence="3">
    <location>
        <begin position="143"/>
        <end position="204"/>
    </location>
</feature>
<dbReference type="InterPro" id="IPR012074">
    <property type="entry name" value="GAF_ANTAR"/>
</dbReference>
<sequence length="215" mass="23182">MLSKICRAAVLELEGSGVGVSVLTDDGARGIFAASDDLTHLLEELQFTLGEGPCIDSFLTRRPVLIADLAGDTARTRWPFYVQAVTAHGVRAVFAFPLQVGAARVGALALFSKQPGPLGRDVLAQALTFAEIALTTVLDSRGALPEHFSVQGLYESPGYRAELAQAQGMVMVQLNVSISEALIRLRAHAYAEGRPMHQVAQDVIDRKLRFDQVQP</sequence>
<evidence type="ECO:0000313" key="5">
    <source>
        <dbReference type="Proteomes" id="UP000638560"/>
    </source>
</evidence>